<gene>
    <name evidence="3" type="ORF">SORBI_3005G205150</name>
</gene>
<reference evidence="4" key="2">
    <citation type="journal article" date="2018" name="Plant J.">
        <title>The Sorghum bicolor reference genome: improved assembly, gene annotations, a transcriptome atlas, and signatures of genome organization.</title>
        <authorList>
            <person name="McCormick R.F."/>
            <person name="Truong S.K."/>
            <person name="Sreedasyam A."/>
            <person name="Jenkins J."/>
            <person name="Shu S."/>
            <person name="Sims D."/>
            <person name="Kennedy M."/>
            <person name="Amirebrahimi M."/>
            <person name="Weers B.D."/>
            <person name="McKinley B."/>
            <person name="Mattison A."/>
            <person name="Morishige D.T."/>
            <person name="Grimwood J."/>
            <person name="Schmutz J."/>
            <person name="Mullet J.E."/>
        </authorList>
    </citation>
    <scope>NUCLEOTIDE SEQUENCE [LARGE SCALE GENOMIC DNA]</scope>
    <source>
        <strain evidence="4">cv. BTx623</strain>
    </source>
</reference>
<proteinExistence type="predicted"/>
<name>A0A1Z5RKP7_SORBI</name>
<dbReference type="AlphaFoldDB" id="A0A1Z5RKP7"/>
<dbReference type="InParanoid" id="A0A1Z5RKP7"/>
<accession>A0A1Z5RKP7</accession>
<sequence length="74" mass="8250">MELKLTVLTMLGIRRYYFLSTVLLIMIQLILINTDSQQAPAGRRSAPGHSSGCGWSTSTCAPTREGWCHRPPCR</sequence>
<organism evidence="3 4">
    <name type="scientific">Sorghum bicolor</name>
    <name type="common">Sorghum</name>
    <name type="synonym">Sorghum vulgare</name>
    <dbReference type="NCBI Taxonomy" id="4558"/>
    <lineage>
        <taxon>Eukaryota</taxon>
        <taxon>Viridiplantae</taxon>
        <taxon>Streptophyta</taxon>
        <taxon>Embryophyta</taxon>
        <taxon>Tracheophyta</taxon>
        <taxon>Spermatophyta</taxon>
        <taxon>Magnoliopsida</taxon>
        <taxon>Liliopsida</taxon>
        <taxon>Poales</taxon>
        <taxon>Poaceae</taxon>
        <taxon>PACMAD clade</taxon>
        <taxon>Panicoideae</taxon>
        <taxon>Andropogonodae</taxon>
        <taxon>Andropogoneae</taxon>
        <taxon>Sorghinae</taxon>
        <taxon>Sorghum</taxon>
    </lineage>
</organism>
<feature type="region of interest" description="Disordered" evidence="1">
    <location>
        <begin position="39"/>
        <end position="74"/>
    </location>
</feature>
<keyword evidence="2" id="KW-1133">Transmembrane helix</keyword>
<evidence type="ECO:0000256" key="1">
    <source>
        <dbReference type="SAM" id="MobiDB-lite"/>
    </source>
</evidence>
<dbReference type="Proteomes" id="UP000000768">
    <property type="component" value="Chromosome 5"/>
</dbReference>
<keyword evidence="4" id="KW-1185">Reference proteome</keyword>
<evidence type="ECO:0000313" key="3">
    <source>
        <dbReference type="EMBL" id="OQU83956.1"/>
    </source>
</evidence>
<evidence type="ECO:0000256" key="2">
    <source>
        <dbReference type="SAM" id="Phobius"/>
    </source>
</evidence>
<feature type="transmembrane region" description="Helical" evidence="2">
    <location>
        <begin position="16"/>
        <end position="34"/>
    </location>
</feature>
<keyword evidence="2" id="KW-0812">Transmembrane</keyword>
<keyword evidence="2" id="KW-0472">Membrane</keyword>
<protein>
    <submittedName>
        <fullName evidence="3">Uncharacterized protein</fullName>
    </submittedName>
</protein>
<dbReference type="Gramene" id="OQU83956">
    <property type="protein sequence ID" value="OQU83956"/>
    <property type="gene ID" value="SORBI_3005G205150"/>
</dbReference>
<dbReference type="EMBL" id="CM000764">
    <property type="protein sequence ID" value="OQU83956.1"/>
    <property type="molecule type" value="Genomic_DNA"/>
</dbReference>
<reference evidence="3 4" key="1">
    <citation type="journal article" date="2009" name="Nature">
        <title>The Sorghum bicolor genome and the diversification of grasses.</title>
        <authorList>
            <person name="Paterson A.H."/>
            <person name="Bowers J.E."/>
            <person name="Bruggmann R."/>
            <person name="Dubchak I."/>
            <person name="Grimwood J."/>
            <person name="Gundlach H."/>
            <person name="Haberer G."/>
            <person name="Hellsten U."/>
            <person name="Mitros T."/>
            <person name="Poliakov A."/>
            <person name="Schmutz J."/>
            <person name="Spannagl M."/>
            <person name="Tang H."/>
            <person name="Wang X."/>
            <person name="Wicker T."/>
            <person name="Bharti A.K."/>
            <person name="Chapman J."/>
            <person name="Feltus F.A."/>
            <person name="Gowik U."/>
            <person name="Grigoriev I.V."/>
            <person name="Lyons E."/>
            <person name="Maher C.A."/>
            <person name="Martis M."/>
            <person name="Narechania A."/>
            <person name="Otillar R.P."/>
            <person name="Penning B.W."/>
            <person name="Salamov A.A."/>
            <person name="Wang Y."/>
            <person name="Zhang L."/>
            <person name="Carpita N.C."/>
            <person name="Freeling M."/>
            <person name="Gingle A.R."/>
            <person name="Hash C.T."/>
            <person name="Keller B."/>
            <person name="Klein P."/>
            <person name="Kresovich S."/>
            <person name="McCann M.C."/>
            <person name="Ming R."/>
            <person name="Peterson D.G."/>
            <person name="Mehboob-ur-Rahman"/>
            <person name="Ware D."/>
            <person name="Westhoff P."/>
            <person name="Mayer K.F."/>
            <person name="Messing J."/>
            <person name="Rokhsar D.S."/>
        </authorList>
    </citation>
    <scope>NUCLEOTIDE SEQUENCE [LARGE SCALE GENOMIC DNA]</scope>
    <source>
        <strain evidence="4">cv. BTx623</strain>
    </source>
</reference>
<evidence type="ECO:0000313" key="4">
    <source>
        <dbReference type="Proteomes" id="UP000000768"/>
    </source>
</evidence>